<dbReference type="PROSITE" id="PS51375">
    <property type="entry name" value="PPR"/>
    <property type="match status" value="6"/>
</dbReference>
<feature type="compositionally biased region" description="Basic and acidic residues" evidence="3">
    <location>
        <begin position="1076"/>
        <end position="1088"/>
    </location>
</feature>
<feature type="compositionally biased region" description="Basic and acidic residues" evidence="3">
    <location>
        <begin position="1201"/>
        <end position="1213"/>
    </location>
</feature>
<feature type="repeat" description="PPR" evidence="2">
    <location>
        <begin position="598"/>
        <end position="628"/>
    </location>
</feature>
<evidence type="ECO:0000256" key="3">
    <source>
        <dbReference type="SAM" id="MobiDB-lite"/>
    </source>
</evidence>
<reference evidence="4" key="1">
    <citation type="submission" date="2021-03" db="EMBL/GenBank/DDBJ databases">
        <authorList>
            <person name="Li Z."/>
            <person name="Yang C."/>
        </authorList>
    </citation>
    <scope>NUCLEOTIDE SEQUENCE</scope>
    <source>
        <strain evidence="4">Dzin_1.0</strain>
        <tissue evidence="4">Leaf</tissue>
    </source>
</reference>
<dbReference type="GO" id="GO:0003723">
    <property type="term" value="F:RNA binding"/>
    <property type="evidence" value="ECO:0007669"/>
    <property type="project" value="InterPro"/>
</dbReference>
<feature type="region of interest" description="Disordered" evidence="3">
    <location>
        <begin position="1180"/>
        <end position="1213"/>
    </location>
</feature>
<dbReference type="AlphaFoldDB" id="A0A9D5HDM2"/>
<dbReference type="GO" id="GO:0009451">
    <property type="term" value="P:RNA modification"/>
    <property type="evidence" value="ECO:0007669"/>
    <property type="project" value="InterPro"/>
</dbReference>
<dbReference type="PANTHER" id="PTHR47926:SF354">
    <property type="entry name" value="REPEAT (PPR-LIKE) SUPERFAMILY PROTEIN, PUTATIVE-RELATED"/>
    <property type="match status" value="1"/>
</dbReference>
<proteinExistence type="predicted"/>
<organism evidence="4 5">
    <name type="scientific">Dioscorea zingiberensis</name>
    <dbReference type="NCBI Taxonomy" id="325984"/>
    <lineage>
        <taxon>Eukaryota</taxon>
        <taxon>Viridiplantae</taxon>
        <taxon>Streptophyta</taxon>
        <taxon>Embryophyta</taxon>
        <taxon>Tracheophyta</taxon>
        <taxon>Spermatophyta</taxon>
        <taxon>Magnoliopsida</taxon>
        <taxon>Liliopsida</taxon>
        <taxon>Dioscoreales</taxon>
        <taxon>Dioscoreaceae</taxon>
        <taxon>Dioscorea</taxon>
    </lineage>
</organism>
<evidence type="ECO:0000256" key="1">
    <source>
        <dbReference type="ARBA" id="ARBA00022737"/>
    </source>
</evidence>
<dbReference type="Pfam" id="PF01535">
    <property type="entry name" value="PPR"/>
    <property type="match status" value="4"/>
</dbReference>
<dbReference type="InterPro" id="IPR011990">
    <property type="entry name" value="TPR-like_helical_dom_sf"/>
</dbReference>
<keyword evidence="5" id="KW-1185">Reference proteome</keyword>
<dbReference type="PANTHER" id="PTHR47926">
    <property type="entry name" value="PENTATRICOPEPTIDE REPEAT-CONTAINING PROTEIN"/>
    <property type="match status" value="1"/>
</dbReference>
<feature type="compositionally biased region" description="Basic and acidic residues" evidence="3">
    <location>
        <begin position="1119"/>
        <end position="1133"/>
    </location>
</feature>
<evidence type="ECO:0008006" key="6">
    <source>
        <dbReference type="Google" id="ProtNLM"/>
    </source>
</evidence>
<comment type="caution">
    <text evidence="4">The sequence shown here is derived from an EMBL/GenBank/DDBJ whole genome shotgun (WGS) entry which is preliminary data.</text>
</comment>
<feature type="compositionally biased region" description="Basic and acidic residues" evidence="3">
    <location>
        <begin position="1141"/>
        <end position="1151"/>
    </location>
</feature>
<dbReference type="OrthoDB" id="185373at2759"/>
<protein>
    <recommendedName>
        <fullName evidence="6">Pentatricopeptide repeat-containing protein</fullName>
    </recommendedName>
</protein>
<reference evidence="4" key="2">
    <citation type="journal article" date="2022" name="Hortic Res">
        <title>The genome of Dioscorea zingiberensis sheds light on the biosynthesis, origin and evolution of the medicinally important diosgenin saponins.</title>
        <authorList>
            <person name="Li Y."/>
            <person name="Tan C."/>
            <person name="Li Z."/>
            <person name="Guo J."/>
            <person name="Li S."/>
            <person name="Chen X."/>
            <person name="Wang C."/>
            <person name="Dai X."/>
            <person name="Yang H."/>
            <person name="Song W."/>
            <person name="Hou L."/>
            <person name="Xu J."/>
            <person name="Tong Z."/>
            <person name="Xu A."/>
            <person name="Yuan X."/>
            <person name="Wang W."/>
            <person name="Yang Q."/>
            <person name="Chen L."/>
            <person name="Sun Z."/>
            <person name="Wang K."/>
            <person name="Pan B."/>
            <person name="Chen J."/>
            <person name="Bao Y."/>
            <person name="Liu F."/>
            <person name="Qi X."/>
            <person name="Gang D.R."/>
            <person name="Wen J."/>
            <person name="Li J."/>
        </authorList>
    </citation>
    <scope>NUCLEOTIDE SEQUENCE</scope>
    <source>
        <strain evidence="4">Dzin_1.0</strain>
    </source>
</reference>
<dbReference type="NCBIfam" id="TIGR00756">
    <property type="entry name" value="PPR"/>
    <property type="match status" value="2"/>
</dbReference>
<gene>
    <name evidence="4" type="ORF">J5N97_020845</name>
</gene>
<dbReference type="EMBL" id="JAGGNH010000005">
    <property type="protein sequence ID" value="KAJ0972886.1"/>
    <property type="molecule type" value="Genomic_DNA"/>
</dbReference>
<sequence length="1213" mass="136144">MDSRALATTRTPIPTVHFNRKRITSQSPPLKPPIPKLPPKFSERTLLPLHSKNPHIVYDDIQRLARLGKLREALSVLDYLEHRGVPVNVTTFSALISACARSRALTAGRQIHVHIRINGLGSNEFLLTKLVEMYAACGSPEDARKVFDDIPSKSVYPWNALLHGNVVSGRRWSLGPLDIFSEMRVLGVDANEYTYACLIKSFAGSPAFLQGMKAHALLIKNGYVDASLLLRTSLIDMYFKCGKIRMAMKVFDEIPERDVVLWGAVIAGFAHNRLQKEALEYLRWMGSEGIEPNSVIVTMILPVIGELAERKLGREIHAYVLKRFRDYHKLVFVHSGLIDMYCKCGDMVSGRHVFYGSRERNVVSWTALMSGYASNGRLEQALRSLVWMQKEGVEPDVVSIATALPVCAQLKALKQGKEIHAYALKHRFLPNISLSTSLMTLYAECGNLAYSWSLFGLMEKKSIIAWTALIDSNLKNHRPYEALDVFRMMHSENRRPDAVVIGRILSAAGCLGTRKLGKEIHGQVLKRKLESIPFVIAEVMNMYGKCRDIQNARRVFDRVQSIGSLTVTAIIEAYGYNCQYREALALFDCMLLKGFIPNHYTFDAVLNFCEKEGLHDRALELFDAMVRKYNLKASEDNYDCIIRLLNHAGFNDDAISLRLWYEMATDVDQACYEWSHDELAGQDDSQEGSVSEMLDHGSISFGRYSVESLSWEKRSVFTYNKCQEELEKFKSPGLVAQKKAYFEEYYKRIRTMKALQENQQTELTLDYGGDGSISSQTWDEEETVVHLDHFLNESANVDYFLAKQSRVHSRFDKEQIFHDVPQIGQLDSESTLSSHDLSIRSIEELGNGVNSSNFIQMHDLDTESIVDESLLRSTEVTAQHDIIDLDNDGISRKNENSILDIEPEEAAEGIVIPNIALEIVVHKTEMITKSKPRDLMQRPANTFVQSKIKAATKKHDDHHAVSRVKEFVVSARNCLKLESTTKSDMVKSLHGLKCPVQKKTGKAETNIGSSKIASNKVSSINKSTSVASDKSLMEVRSNVTIPRPFSLATERRVLNVQASPKKLCTIKATTNVIKSKGQEKTRGKDGFGHRTPALDSPNSQSIVALGLSPPKARSVNLPARDKSNPSGRIEHRSATSVAVNKQKEIKEDSRPRNSRALATKFMVPPSGTSMVGSKKIIPSLDNNPTLGMKVKKPQLGGLSLDGRKPRQEMPRWR</sequence>
<dbReference type="Pfam" id="PF13041">
    <property type="entry name" value="PPR_2"/>
    <property type="match status" value="1"/>
</dbReference>
<dbReference type="InterPro" id="IPR002885">
    <property type="entry name" value="PPR_rpt"/>
</dbReference>
<feature type="repeat" description="PPR" evidence="2">
    <location>
        <begin position="462"/>
        <end position="496"/>
    </location>
</feature>
<dbReference type="FunFam" id="1.25.40.10:FF:000285">
    <property type="entry name" value="Pentatricopeptide repeat-containing protein, chloroplastic"/>
    <property type="match status" value="1"/>
</dbReference>
<evidence type="ECO:0000256" key="2">
    <source>
        <dbReference type="PROSITE-ProRule" id="PRU00708"/>
    </source>
</evidence>
<keyword evidence="1" id="KW-0677">Repeat</keyword>
<dbReference type="Proteomes" id="UP001085076">
    <property type="component" value="Miscellaneous, Linkage group lg05"/>
</dbReference>
<feature type="repeat" description="PPR" evidence="2">
    <location>
        <begin position="258"/>
        <end position="292"/>
    </location>
</feature>
<feature type="repeat" description="PPR" evidence="2">
    <location>
        <begin position="563"/>
        <end position="597"/>
    </location>
</feature>
<dbReference type="FunFam" id="1.25.40.10:FF:001058">
    <property type="entry name" value="Pentatricopeptide repeat-containing protein chloroplastic"/>
    <property type="match status" value="1"/>
</dbReference>
<name>A0A9D5HDM2_9LILI</name>
<dbReference type="InterPro" id="IPR046960">
    <property type="entry name" value="PPR_At4g14850-like_plant"/>
</dbReference>
<evidence type="ECO:0000313" key="4">
    <source>
        <dbReference type="EMBL" id="KAJ0972886.1"/>
    </source>
</evidence>
<feature type="region of interest" description="Disordered" evidence="3">
    <location>
        <begin position="1075"/>
        <end position="1153"/>
    </location>
</feature>
<feature type="repeat" description="PPR" evidence="2">
    <location>
        <begin position="361"/>
        <end position="395"/>
    </location>
</feature>
<accession>A0A9D5HDM2</accession>
<evidence type="ECO:0000313" key="5">
    <source>
        <dbReference type="Proteomes" id="UP001085076"/>
    </source>
</evidence>
<feature type="repeat" description="PPR" evidence="2">
    <location>
        <begin position="123"/>
        <end position="157"/>
    </location>
</feature>
<dbReference type="Gene3D" id="1.25.40.10">
    <property type="entry name" value="Tetratricopeptide repeat domain"/>
    <property type="match status" value="4"/>
</dbReference>